<keyword evidence="2" id="KW-1185">Reference proteome</keyword>
<sequence>MNKQHLESITQQHFHKWTEEDIKVAYRHMRIQHRCLSRAVRNLVLQECLTDLDPKVGTQKLIEAIDDRLKLT</sequence>
<name>A0A1T4Z4T0_9BACT</name>
<accession>A0A1T4Z4T0</accession>
<gene>
    <name evidence="1" type="ORF">SAMN02745166_05050</name>
</gene>
<evidence type="ECO:0000313" key="2">
    <source>
        <dbReference type="Proteomes" id="UP000190774"/>
    </source>
</evidence>
<dbReference type="AlphaFoldDB" id="A0A1T4Z4T0"/>
<proteinExistence type="predicted"/>
<evidence type="ECO:0000313" key="1">
    <source>
        <dbReference type="EMBL" id="SKB08873.1"/>
    </source>
</evidence>
<protein>
    <submittedName>
        <fullName evidence="1">Uncharacterized protein</fullName>
    </submittedName>
</protein>
<organism evidence="1 2">
    <name type="scientific">Prosthecobacter debontii</name>
    <dbReference type="NCBI Taxonomy" id="48467"/>
    <lineage>
        <taxon>Bacteria</taxon>
        <taxon>Pseudomonadati</taxon>
        <taxon>Verrucomicrobiota</taxon>
        <taxon>Verrucomicrobiia</taxon>
        <taxon>Verrucomicrobiales</taxon>
        <taxon>Verrucomicrobiaceae</taxon>
        <taxon>Prosthecobacter</taxon>
    </lineage>
</organism>
<dbReference type="Proteomes" id="UP000190774">
    <property type="component" value="Unassembled WGS sequence"/>
</dbReference>
<dbReference type="EMBL" id="FUYE01000030">
    <property type="protein sequence ID" value="SKB08873.1"/>
    <property type="molecule type" value="Genomic_DNA"/>
</dbReference>
<reference evidence="2" key="1">
    <citation type="submission" date="2017-02" db="EMBL/GenBank/DDBJ databases">
        <authorList>
            <person name="Varghese N."/>
            <person name="Submissions S."/>
        </authorList>
    </citation>
    <scope>NUCLEOTIDE SEQUENCE [LARGE SCALE GENOMIC DNA]</scope>
    <source>
        <strain evidence="2">ATCC 700200</strain>
    </source>
</reference>